<evidence type="ECO:0000313" key="1">
    <source>
        <dbReference type="EMBL" id="GIH72202.1"/>
    </source>
</evidence>
<name>A0A8J3RAM6_9ACTN</name>
<gene>
    <name evidence="1" type="ORF">Mth01_44550</name>
</gene>
<keyword evidence="2" id="KW-1185">Reference proteome</keyword>
<dbReference type="EMBL" id="BOOG01000047">
    <property type="protein sequence ID" value="GIH72202.1"/>
    <property type="molecule type" value="Genomic_DNA"/>
</dbReference>
<accession>A0A8J3RAM6</accession>
<protein>
    <submittedName>
        <fullName evidence="1">Uncharacterized protein</fullName>
    </submittedName>
</protein>
<dbReference type="AlphaFoldDB" id="A0A8J3RAM6"/>
<organism evidence="1 2">
    <name type="scientific">Sphaerimonospora thailandensis</name>
    <dbReference type="NCBI Taxonomy" id="795644"/>
    <lineage>
        <taxon>Bacteria</taxon>
        <taxon>Bacillati</taxon>
        <taxon>Actinomycetota</taxon>
        <taxon>Actinomycetes</taxon>
        <taxon>Streptosporangiales</taxon>
        <taxon>Streptosporangiaceae</taxon>
        <taxon>Sphaerimonospora</taxon>
    </lineage>
</organism>
<evidence type="ECO:0000313" key="2">
    <source>
        <dbReference type="Proteomes" id="UP000610966"/>
    </source>
</evidence>
<proteinExistence type="predicted"/>
<dbReference type="Proteomes" id="UP000610966">
    <property type="component" value="Unassembled WGS sequence"/>
</dbReference>
<reference evidence="1" key="1">
    <citation type="submission" date="2021-01" db="EMBL/GenBank/DDBJ databases">
        <title>Whole genome shotgun sequence of Sphaerimonospora thailandensis NBRC 107569.</title>
        <authorList>
            <person name="Komaki H."/>
            <person name="Tamura T."/>
        </authorList>
    </citation>
    <scope>NUCLEOTIDE SEQUENCE</scope>
    <source>
        <strain evidence="1">NBRC 107569</strain>
    </source>
</reference>
<comment type="caution">
    <text evidence="1">The sequence shown here is derived from an EMBL/GenBank/DDBJ whole genome shotgun (WGS) entry which is preliminary data.</text>
</comment>
<sequence length="247" mass="27140">MNPPTSAVEDTNWLEAEQLYLCRGSACEIDRPIFQGDVFRGVPFPIMPSTPPPPGRAEFDVVESLVMVVPHPCQCYQGDNLRKRLTVAPVTAVDSYGSFGRDRTGAKDKFALLDLPVLSDGQEVRLSHVADFGRLVTVPSSYLRPDRRIACLSHMGLGLLAKRLLQYQLRAPSTLANTMAYTYKQWNEAIAMQAWIRRYGSLKGFSDWTRSPRIFPGIAPGAPMTPGQIMAGALEVVLDAITGTAAE</sequence>